<dbReference type="GO" id="GO:0140662">
    <property type="term" value="F:ATP-dependent protein folding chaperone"/>
    <property type="evidence" value="ECO:0007669"/>
    <property type="project" value="InterPro"/>
</dbReference>
<dbReference type="SUPFAM" id="SSF53067">
    <property type="entry name" value="Actin-like ATPase domain"/>
    <property type="match status" value="2"/>
</dbReference>
<gene>
    <name evidence="6" type="ORF">g.21652</name>
</gene>
<dbReference type="Pfam" id="PF00012">
    <property type="entry name" value="HSP70"/>
    <property type="match status" value="1"/>
</dbReference>
<name>A0A1B6HUY0_9HEMI</name>
<proteinExistence type="inferred from homology"/>
<feature type="compositionally biased region" description="Basic and acidic residues" evidence="5">
    <location>
        <begin position="538"/>
        <end position="552"/>
    </location>
</feature>
<dbReference type="EMBL" id="GECU01029227">
    <property type="protein sequence ID" value="JAS78479.1"/>
    <property type="molecule type" value="Transcribed_RNA"/>
</dbReference>
<dbReference type="InterPro" id="IPR018181">
    <property type="entry name" value="Heat_shock_70_CS"/>
</dbReference>
<feature type="region of interest" description="Disordered" evidence="5">
    <location>
        <begin position="526"/>
        <end position="552"/>
    </location>
</feature>
<dbReference type="GO" id="GO:0005524">
    <property type="term" value="F:ATP binding"/>
    <property type="evidence" value="ECO:0007669"/>
    <property type="project" value="UniProtKB-KW"/>
</dbReference>
<evidence type="ECO:0000256" key="2">
    <source>
        <dbReference type="ARBA" id="ARBA00022741"/>
    </source>
</evidence>
<dbReference type="SUPFAM" id="SSF100920">
    <property type="entry name" value="Heat shock protein 70kD (HSP70), peptide-binding domain"/>
    <property type="match status" value="1"/>
</dbReference>
<dbReference type="InterPro" id="IPR029047">
    <property type="entry name" value="HSP70_peptide-bd_sf"/>
</dbReference>
<dbReference type="PROSITE" id="PS00329">
    <property type="entry name" value="HSP70_2"/>
    <property type="match status" value="1"/>
</dbReference>
<dbReference type="Gene3D" id="3.30.420.40">
    <property type="match status" value="3"/>
</dbReference>
<accession>A0A1B6HUY0</accession>
<dbReference type="InterPro" id="IPR043129">
    <property type="entry name" value="ATPase_NBD"/>
</dbReference>
<evidence type="ECO:0000313" key="6">
    <source>
        <dbReference type="EMBL" id="JAS78479.1"/>
    </source>
</evidence>
<evidence type="ECO:0000256" key="3">
    <source>
        <dbReference type="ARBA" id="ARBA00022840"/>
    </source>
</evidence>
<sequence>VEILKYFKSRLDESGYNVVSTVVSTPAYFTIDQDHETALAAKLAGFGNVLITKEPVAACVYYTREENLKLDEEMQVLVFDFGGGTLDISVVSVERTLNDDEEDVKKAAISKAATINNITVNEYIGDNFLGGENINDELVLYFKSKMGGKKLDAIDDLRLRLFAEEFKIKLCDATADDYSKTFSKTFAAKGGEEFPFTLSGYEFNKICEPVFKRIEYLFNDPVVGLFRKRGADEKTLKTSDIQKVVFVGGSTRVPYIRDLVRKLCPTAELHFKTDADKSVARGACEICVNKDPNSGVSSMVVMGAVPLSAGIRLEGDTFHRLLKKSEPIPCSASEMFTTVVDGQTNISVQVAIGERPMFEDNIYVGELTLTLDSHMPRGVPKIKVELAMDEFYAISVKATDMASNKTVDAKFDSKYGKPSQDKIDKMLEDAKKNAAKDEEIRNKAQLYSTMSAAVDQLDKLLAAPTTKLSSDDKTHADAVLQTSKEWMAENRNNWALDVAVIENKINSLKEEMEKIYRQIEAAMAAEKAAAPGEPVPEPEMKAEDKQAGRETL</sequence>
<dbReference type="PANTHER" id="PTHR19375">
    <property type="entry name" value="HEAT SHOCK PROTEIN 70KDA"/>
    <property type="match status" value="1"/>
</dbReference>
<dbReference type="Gene3D" id="2.60.34.10">
    <property type="entry name" value="Substrate Binding Domain Of DNAk, Chain A, domain 1"/>
    <property type="match status" value="1"/>
</dbReference>
<reference evidence="6" key="1">
    <citation type="submission" date="2015-11" db="EMBL/GenBank/DDBJ databases">
        <title>De novo transcriptome assembly of four potential Pierce s Disease insect vectors from Arizona vineyards.</title>
        <authorList>
            <person name="Tassone E.E."/>
        </authorList>
    </citation>
    <scope>NUCLEOTIDE SEQUENCE</scope>
</reference>
<feature type="non-terminal residue" evidence="6">
    <location>
        <position position="1"/>
    </location>
</feature>
<evidence type="ECO:0000256" key="1">
    <source>
        <dbReference type="ARBA" id="ARBA00007381"/>
    </source>
</evidence>
<evidence type="ECO:0000256" key="4">
    <source>
        <dbReference type="RuleBase" id="RU003322"/>
    </source>
</evidence>
<keyword evidence="2 4" id="KW-0547">Nucleotide-binding</keyword>
<evidence type="ECO:0008006" key="7">
    <source>
        <dbReference type="Google" id="ProtNLM"/>
    </source>
</evidence>
<comment type="similarity">
    <text evidence="1 4">Belongs to the heat shock protein 70 family.</text>
</comment>
<dbReference type="InterPro" id="IPR013126">
    <property type="entry name" value="Hsp_70_fam"/>
</dbReference>
<keyword evidence="3 4" id="KW-0067">ATP-binding</keyword>
<protein>
    <recommendedName>
        <fullName evidence="7">Heat shock protein 70</fullName>
    </recommendedName>
</protein>
<dbReference type="AlphaFoldDB" id="A0A1B6HUY0"/>
<dbReference type="PROSITE" id="PS01036">
    <property type="entry name" value="HSP70_3"/>
    <property type="match status" value="1"/>
</dbReference>
<organism evidence="6">
    <name type="scientific">Homalodisca liturata</name>
    <dbReference type="NCBI Taxonomy" id="320908"/>
    <lineage>
        <taxon>Eukaryota</taxon>
        <taxon>Metazoa</taxon>
        <taxon>Ecdysozoa</taxon>
        <taxon>Arthropoda</taxon>
        <taxon>Hexapoda</taxon>
        <taxon>Insecta</taxon>
        <taxon>Pterygota</taxon>
        <taxon>Neoptera</taxon>
        <taxon>Paraneoptera</taxon>
        <taxon>Hemiptera</taxon>
        <taxon>Auchenorrhyncha</taxon>
        <taxon>Membracoidea</taxon>
        <taxon>Cicadellidae</taxon>
        <taxon>Cicadellinae</taxon>
        <taxon>Proconiini</taxon>
        <taxon>Homalodisca</taxon>
    </lineage>
</organism>
<dbReference type="PRINTS" id="PR00301">
    <property type="entry name" value="HEATSHOCK70"/>
</dbReference>
<evidence type="ECO:0000256" key="5">
    <source>
        <dbReference type="SAM" id="MobiDB-lite"/>
    </source>
</evidence>